<reference evidence="1" key="1">
    <citation type="submission" date="2022-07" db="EMBL/GenBank/DDBJ databases">
        <title>Genome Sequence of Physisporinus lineatus.</title>
        <authorList>
            <person name="Buettner E."/>
        </authorList>
    </citation>
    <scope>NUCLEOTIDE SEQUENCE</scope>
    <source>
        <strain evidence="1">VT162</strain>
    </source>
</reference>
<name>A0AAD5VC24_9APHY</name>
<proteinExistence type="predicted"/>
<gene>
    <name evidence="1" type="ORF">NLI96_g618</name>
</gene>
<accession>A0AAD5VC24</accession>
<comment type="caution">
    <text evidence="1">The sequence shown here is derived from an EMBL/GenBank/DDBJ whole genome shotgun (WGS) entry which is preliminary data.</text>
</comment>
<dbReference type="EMBL" id="JANAWD010000010">
    <property type="protein sequence ID" value="KAJ3491592.1"/>
    <property type="molecule type" value="Genomic_DNA"/>
</dbReference>
<evidence type="ECO:0000313" key="1">
    <source>
        <dbReference type="EMBL" id="KAJ3491592.1"/>
    </source>
</evidence>
<protein>
    <submittedName>
        <fullName evidence="1">Uncharacterized protein</fullName>
    </submittedName>
</protein>
<dbReference type="Proteomes" id="UP001212997">
    <property type="component" value="Unassembled WGS sequence"/>
</dbReference>
<evidence type="ECO:0000313" key="2">
    <source>
        <dbReference type="Proteomes" id="UP001212997"/>
    </source>
</evidence>
<organism evidence="1 2">
    <name type="scientific">Meripilus lineatus</name>
    <dbReference type="NCBI Taxonomy" id="2056292"/>
    <lineage>
        <taxon>Eukaryota</taxon>
        <taxon>Fungi</taxon>
        <taxon>Dikarya</taxon>
        <taxon>Basidiomycota</taxon>
        <taxon>Agaricomycotina</taxon>
        <taxon>Agaricomycetes</taxon>
        <taxon>Polyporales</taxon>
        <taxon>Meripilaceae</taxon>
        <taxon>Meripilus</taxon>
    </lineage>
</organism>
<dbReference type="AlphaFoldDB" id="A0AAD5VC24"/>
<keyword evidence="2" id="KW-1185">Reference proteome</keyword>
<sequence length="308" mass="34117">MQGKQVVGNGTDLIMDATLGVGSLPLLEDILDIVIGNLCDDKTSLSEISLASKSLMVLARRHLFRTITVQGVSRTHGFSDFNDHLSSSQQTSHFIQDVSLVGRVSGCSIFQPSLDYHLLGQILSNLPLLRRLKLDNITWRGKIDQDRDDSRIHEYSPTPLDNLSITSSCVEAGPEGFTGRQHLLDLMTLFSTIDTLRLSYLDIAGPGPGTNSPECQKMETPSYVRVRSFVSEGNMDPCILETIRNSGSLDSLKVVSLHWYEWDGLVAVGAFLRGIGQGIQDLCFAPEDTFWQSEEMCNHQYRDHSNGL</sequence>